<gene>
    <name evidence="1" type="ORF">OsI_07345</name>
</gene>
<keyword evidence="2" id="KW-1185">Reference proteome</keyword>
<organism evidence="1 2">
    <name type="scientific">Oryza sativa subsp. indica</name>
    <name type="common">Rice</name>
    <dbReference type="NCBI Taxonomy" id="39946"/>
    <lineage>
        <taxon>Eukaryota</taxon>
        <taxon>Viridiplantae</taxon>
        <taxon>Streptophyta</taxon>
        <taxon>Embryophyta</taxon>
        <taxon>Tracheophyta</taxon>
        <taxon>Spermatophyta</taxon>
        <taxon>Magnoliopsida</taxon>
        <taxon>Liliopsida</taxon>
        <taxon>Poales</taxon>
        <taxon>Poaceae</taxon>
        <taxon>BOP clade</taxon>
        <taxon>Oryzoideae</taxon>
        <taxon>Oryzeae</taxon>
        <taxon>Oryzinae</taxon>
        <taxon>Oryza</taxon>
        <taxon>Oryza sativa</taxon>
    </lineage>
</organism>
<evidence type="ECO:0000313" key="2">
    <source>
        <dbReference type="Proteomes" id="UP000007015"/>
    </source>
</evidence>
<name>B8AID1_ORYSI</name>
<reference evidence="1 2" key="1">
    <citation type="journal article" date="2005" name="PLoS Biol.">
        <title>The genomes of Oryza sativa: a history of duplications.</title>
        <authorList>
            <person name="Yu J."/>
            <person name="Wang J."/>
            <person name="Lin W."/>
            <person name="Li S."/>
            <person name="Li H."/>
            <person name="Zhou J."/>
            <person name="Ni P."/>
            <person name="Dong W."/>
            <person name="Hu S."/>
            <person name="Zeng C."/>
            <person name="Zhang J."/>
            <person name="Zhang Y."/>
            <person name="Li R."/>
            <person name="Xu Z."/>
            <person name="Li S."/>
            <person name="Li X."/>
            <person name="Zheng H."/>
            <person name="Cong L."/>
            <person name="Lin L."/>
            <person name="Yin J."/>
            <person name="Geng J."/>
            <person name="Li G."/>
            <person name="Shi J."/>
            <person name="Liu J."/>
            <person name="Lv H."/>
            <person name="Li J."/>
            <person name="Wang J."/>
            <person name="Deng Y."/>
            <person name="Ran L."/>
            <person name="Shi X."/>
            <person name="Wang X."/>
            <person name="Wu Q."/>
            <person name="Li C."/>
            <person name="Ren X."/>
            <person name="Wang J."/>
            <person name="Wang X."/>
            <person name="Li D."/>
            <person name="Liu D."/>
            <person name="Zhang X."/>
            <person name="Ji Z."/>
            <person name="Zhao W."/>
            <person name="Sun Y."/>
            <person name="Zhang Z."/>
            <person name="Bao J."/>
            <person name="Han Y."/>
            <person name="Dong L."/>
            <person name="Ji J."/>
            <person name="Chen P."/>
            <person name="Wu S."/>
            <person name="Liu J."/>
            <person name="Xiao Y."/>
            <person name="Bu D."/>
            <person name="Tan J."/>
            <person name="Yang L."/>
            <person name="Ye C."/>
            <person name="Zhang J."/>
            <person name="Xu J."/>
            <person name="Zhou Y."/>
            <person name="Yu Y."/>
            <person name="Zhang B."/>
            <person name="Zhuang S."/>
            <person name="Wei H."/>
            <person name="Liu B."/>
            <person name="Lei M."/>
            <person name="Yu H."/>
            <person name="Li Y."/>
            <person name="Xu H."/>
            <person name="Wei S."/>
            <person name="He X."/>
            <person name="Fang L."/>
            <person name="Zhang Z."/>
            <person name="Zhang Y."/>
            <person name="Huang X."/>
            <person name="Su Z."/>
            <person name="Tong W."/>
            <person name="Li J."/>
            <person name="Tong Z."/>
            <person name="Li S."/>
            <person name="Ye J."/>
            <person name="Wang L."/>
            <person name="Fang L."/>
            <person name="Lei T."/>
            <person name="Chen C."/>
            <person name="Chen H."/>
            <person name="Xu Z."/>
            <person name="Li H."/>
            <person name="Huang H."/>
            <person name="Zhang F."/>
            <person name="Xu H."/>
            <person name="Li N."/>
            <person name="Zhao C."/>
            <person name="Li S."/>
            <person name="Dong L."/>
            <person name="Huang Y."/>
            <person name="Li L."/>
            <person name="Xi Y."/>
            <person name="Qi Q."/>
            <person name="Li W."/>
            <person name="Zhang B."/>
            <person name="Hu W."/>
            <person name="Zhang Y."/>
            <person name="Tian X."/>
            <person name="Jiao Y."/>
            <person name="Liang X."/>
            <person name="Jin J."/>
            <person name="Gao L."/>
            <person name="Zheng W."/>
            <person name="Hao B."/>
            <person name="Liu S."/>
            <person name="Wang W."/>
            <person name="Yuan L."/>
            <person name="Cao M."/>
            <person name="McDermott J."/>
            <person name="Samudrala R."/>
            <person name="Wang J."/>
            <person name="Wong G.K."/>
            <person name="Yang H."/>
        </authorList>
    </citation>
    <scope>NUCLEOTIDE SEQUENCE [LARGE SCALE GENOMIC DNA]</scope>
    <source>
        <strain evidence="2">cv. 93-11</strain>
    </source>
</reference>
<accession>B8AID1</accession>
<dbReference type="EMBL" id="CM000127">
    <property type="protein sequence ID" value="EEC73243.1"/>
    <property type="molecule type" value="Genomic_DNA"/>
</dbReference>
<dbReference type="Proteomes" id="UP000007015">
    <property type="component" value="Chromosome 2"/>
</dbReference>
<dbReference type="STRING" id="39946.B8AID1"/>
<dbReference type="AlphaFoldDB" id="B8AID1"/>
<dbReference type="Gramene" id="BGIOSGA008276-TA">
    <property type="protein sequence ID" value="BGIOSGA008276-PA"/>
    <property type="gene ID" value="BGIOSGA008276"/>
</dbReference>
<sequence length="63" mass="6376">MVLLHGPTVGACAPGESGAALSPGATLSPVPACKEDFSRMKLTSFDKLIVTTCSSIRNVAASL</sequence>
<dbReference type="HOGENOM" id="CLU_2889853_0_0_1"/>
<proteinExistence type="predicted"/>
<protein>
    <submittedName>
        <fullName evidence="1">Uncharacterized protein</fullName>
    </submittedName>
</protein>
<evidence type="ECO:0000313" key="1">
    <source>
        <dbReference type="EMBL" id="EEC73243.1"/>
    </source>
</evidence>